<dbReference type="RefSeq" id="WP_015617676.1">
    <property type="nucleotide sequence ID" value="NC_021182.1"/>
</dbReference>
<dbReference type="PANTHER" id="PTHR33336">
    <property type="entry name" value="QUINOL MONOOXYGENASE YGIN-RELATED"/>
    <property type="match status" value="1"/>
</dbReference>
<dbReference type="Proteomes" id="UP000013523">
    <property type="component" value="Chromosome"/>
</dbReference>
<sequence length="95" mass="11025">MIKVVAKGYVKAGEVEKFKEYAAELVKESKKEEENISYGLYQDTSNPQILTFIEEWKDQAALDQHMKTPHFVRIFAELGKLQEKETDINIYNLAI</sequence>
<reference evidence="2 3" key="1">
    <citation type="submission" date="2012-01" db="EMBL/GenBank/DDBJ databases">
        <title>Complete sequence of chromosome of Clostridium pasteurianum BC1.</title>
        <authorList>
            <consortium name="US DOE Joint Genome Institute"/>
            <person name="Lucas S."/>
            <person name="Han J."/>
            <person name="Lapidus A."/>
            <person name="Cheng J.-F."/>
            <person name="Goodwin L."/>
            <person name="Pitluck S."/>
            <person name="Peters L."/>
            <person name="Mikhailova N."/>
            <person name="Teshima H."/>
            <person name="Detter J.C."/>
            <person name="Han C."/>
            <person name="Tapia R."/>
            <person name="Land M."/>
            <person name="Hauser L."/>
            <person name="Kyrpides N."/>
            <person name="Ivanova N."/>
            <person name="Pagani I."/>
            <person name="Dunn J."/>
            <person name="Taghavi S."/>
            <person name="Francis A."/>
            <person name="van der Lelie D."/>
            <person name="Woyke T."/>
        </authorList>
    </citation>
    <scope>NUCLEOTIDE SEQUENCE [LARGE SCALE GENOMIC DNA]</scope>
    <source>
        <strain evidence="2 3">BC1</strain>
    </source>
</reference>
<feature type="domain" description="ABM" evidence="1">
    <location>
        <begin position="2"/>
        <end position="91"/>
    </location>
</feature>
<evidence type="ECO:0000259" key="1">
    <source>
        <dbReference type="PROSITE" id="PS51725"/>
    </source>
</evidence>
<dbReference type="InterPro" id="IPR011008">
    <property type="entry name" value="Dimeric_a/b-barrel"/>
</dbReference>
<dbReference type="GO" id="GO:0003824">
    <property type="term" value="F:catalytic activity"/>
    <property type="evidence" value="ECO:0007669"/>
    <property type="project" value="TreeGrafter"/>
</dbReference>
<dbReference type="PATRIC" id="fig|86416.3.peg.4711"/>
<dbReference type="AlphaFoldDB" id="R4K8A5"/>
<dbReference type="EMBL" id="CP003261">
    <property type="protein sequence ID" value="AGK99407.1"/>
    <property type="molecule type" value="Genomic_DNA"/>
</dbReference>
<organism evidence="2 3">
    <name type="scientific">Clostridium pasteurianum BC1</name>
    <dbReference type="NCBI Taxonomy" id="86416"/>
    <lineage>
        <taxon>Bacteria</taxon>
        <taxon>Bacillati</taxon>
        <taxon>Bacillota</taxon>
        <taxon>Clostridia</taxon>
        <taxon>Eubacteriales</taxon>
        <taxon>Clostridiaceae</taxon>
        <taxon>Clostridium</taxon>
    </lineage>
</organism>
<dbReference type="PROSITE" id="PS51725">
    <property type="entry name" value="ABM"/>
    <property type="match status" value="1"/>
</dbReference>
<keyword evidence="3" id="KW-1185">Reference proteome</keyword>
<dbReference type="OrthoDB" id="287932at2"/>
<dbReference type="KEGG" id="cpas:Clopa_4719"/>
<dbReference type="STRING" id="86416.Clopa_4719"/>
<gene>
    <name evidence="2" type="ORF">Clopa_4719</name>
</gene>
<dbReference type="HOGENOM" id="CLU_131496_11_0_9"/>
<proteinExistence type="predicted"/>
<protein>
    <recommendedName>
        <fullName evidence="1">ABM domain-containing protein</fullName>
    </recommendedName>
</protein>
<accession>R4K8A5</accession>
<name>R4K8A5_CLOPA</name>
<dbReference type="InterPro" id="IPR050744">
    <property type="entry name" value="AI-2_Isomerase_LsrG"/>
</dbReference>
<dbReference type="InterPro" id="IPR007138">
    <property type="entry name" value="ABM_dom"/>
</dbReference>
<dbReference type="Gene3D" id="3.30.70.100">
    <property type="match status" value="1"/>
</dbReference>
<dbReference type="PANTHER" id="PTHR33336:SF15">
    <property type="entry name" value="ABM DOMAIN-CONTAINING PROTEIN"/>
    <property type="match status" value="1"/>
</dbReference>
<evidence type="ECO:0000313" key="2">
    <source>
        <dbReference type="EMBL" id="AGK99407.1"/>
    </source>
</evidence>
<dbReference type="eggNOG" id="COG1359">
    <property type="taxonomic scope" value="Bacteria"/>
</dbReference>
<evidence type="ECO:0000313" key="3">
    <source>
        <dbReference type="Proteomes" id="UP000013523"/>
    </source>
</evidence>
<dbReference type="SUPFAM" id="SSF54909">
    <property type="entry name" value="Dimeric alpha+beta barrel"/>
    <property type="match status" value="1"/>
</dbReference>
<dbReference type="Pfam" id="PF03992">
    <property type="entry name" value="ABM"/>
    <property type="match status" value="1"/>
</dbReference>